<dbReference type="EMBL" id="LUEZ02000038">
    <property type="protein sequence ID" value="RDB26429.1"/>
    <property type="molecule type" value="Genomic_DNA"/>
</dbReference>
<name>A0A369JVS1_HYPMA</name>
<dbReference type="AlphaFoldDB" id="A0A369JVS1"/>
<dbReference type="InParanoid" id="A0A369JVS1"/>
<organism evidence="1 2">
    <name type="scientific">Hypsizygus marmoreus</name>
    <name type="common">White beech mushroom</name>
    <name type="synonym">Agaricus marmoreus</name>
    <dbReference type="NCBI Taxonomy" id="39966"/>
    <lineage>
        <taxon>Eukaryota</taxon>
        <taxon>Fungi</taxon>
        <taxon>Dikarya</taxon>
        <taxon>Basidiomycota</taxon>
        <taxon>Agaricomycotina</taxon>
        <taxon>Agaricomycetes</taxon>
        <taxon>Agaricomycetidae</taxon>
        <taxon>Agaricales</taxon>
        <taxon>Tricholomatineae</taxon>
        <taxon>Lyophyllaceae</taxon>
        <taxon>Hypsizygus</taxon>
    </lineage>
</organism>
<evidence type="ECO:0000313" key="2">
    <source>
        <dbReference type="Proteomes" id="UP000076154"/>
    </source>
</evidence>
<reference evidence="1" key="1">
    <citation type="submission" date="2018-04" db="EMBL/GenBank/DDBJ databases">
        <title>Whole genome sequencing of Hypsizygus marmoreus.</title>
        <authorList>
            <person name="Choi I.-G."/>
            <person name="Min B."/>
            <person name="Kim J.-G."/>
            <person name="Kim S."/>
            <person name="Oh Y.-L."/>
            <person name="Kong W.-S."/>
            <person name="Park H."/>
            <person name="Jeong J."/>
            <person name="Song E.-S."/>
        </authorList>
    </citation>
    <scope>NUCLEOTIDE SEQUENCE [LARGE SCALE GENOMIC DNA]</scope>
    <source>
        <strain evidence="1">51987-8</strain>
    </source>
</reference>
<proteinExistence type="predicted"/>
<dbReference type="Proteomes" id="UP000076154">
    <property type="component" value="Unassembled WGS sequence"/>
</dbReference>
<gene>
    <name evidence="1" type="ORF">Hypma_006065</name>
</gene>
<protein>
    <submittedName>
        <fullName evidence="1">Uncharacterized protein</fullName>
    </submittedName>
</protein>
<feature type="non-terminal residue" evidence="1">
    <location>
        <position position="205"/>
    </location>
</feature>
<accession>A0A369JVS1</accession>
<sequence length="205" mass="22829">MTGFITPWYGVGTLNPSFPEDWRVWVGVGMAQEAHYCPHLSRIPAGLMLPSLDGRISGLPAFVLDDLLVPQEKAECRRLYEAARFRELELAASRACISCFARGWSEYYDTRGPGTPCGPCLSWNRPHCSLLVGDRPLENFLSPQRYATAASQALINSINRVHRALRSLNRVAAEFDISTAMRYAGLAELGQLGDRFHRTGAFLLQ</sequence>
<keyword evidence="2" id="KW-1185">Reference proteome</keyword>
<comment type="caution">
    <text evidence="1">The sequence shown here is derived from an EMBL/GenBank/DDBJ whole genome shotgun (WGS) entry which is preliminary data.</text>
</comment>
<evidence type="ECO:0000313" key="1">
    <source>
        <dbReference type="EMBL" id="RDB26429.1"/>
    </source>
</evidence>